<proteinExistence type="predicted"/>
<keyword evidence="3" id="KW-1185">Reference proteome</keyword>
<evidence type="ECO:0000313" key="2">
    <source>
        <dbReference type="EMBL" id="QDZ15513.1"/>
    </source>
</evidence>
<dbReference type="Gene3D" id="3.40.630.30">
    <property type="match status" value="1"/>
</dbReference>
<protein>
    <submittedName>
        <fullName evidence="2">GNAT family N-acetyltransferase</fullName>
    </submittedName>
</protein>
<dbReference type="CDD" id="cd04301">
    <property type="entry name" value="NAT_SF"/>
    <property type="match status" value="1"/>
</dbReference>
<sequence>MGRLPASSSLHARSSNSSKLKVHFQMRVSPSLSTPALVAGYMAADISSRPDHQRIGPFMVGLSSHTAHPAYNYAVPIPDAAPTRAEIGDLLALFARHHRTPRLEYVSGSAEQAEAALLTAGFTLDQRLPMLACRPGAAIPLPTPMGITISTVSEPRDLFDALSVQNDAYGEAEPVSVQDVQRLQSLIGRGGYVALARDAITHRPCGTGLVTEPIAGVAEVAAVGTLTSHRGRGIASALCSRLAKAAHHVGATTVFLDVEGPAEEAVYLRAGFTRAGERTWISRR</sequence>
<dbReference type="PROSITE" id="PS51186">
    <property type="entry name" value="GNAT"/>
    <property type="match status" value="1"/>
</dbReference>
<dbReference type="Pfam" id="PF00583">
    <property type="entry name" value="Acetyltransf_1"/>
    <property type="match status" value="1"/>
</dbReference>
<dbReference type="GO" id="GO:0016747">
    <property type="term" value="F:acyltransferase activity, transferring groups other than amino-acyl groups"/>
    <property type="evidence" value="ECO:0007669"/>
    <property type="project" value="InterPro"/>
</dbReference>
<organism evidence="2 3">
    <name type="scientific">Humibacter ginsenosidimutans</name>
    <dbReference type="NCBI Taxonomy" id="2599293"/>
    <lineage>
        <taxon>Bacteria</taxon>
        <taxon>Bacillati</taxon>
        <taxon>Actinomycetota</taxon>
        <taxon>Actinomycetes</taxon>
        <taxon>Micrococcales</taxon>
        <taxon>Microbacteriaceae</taxon>
        <taxon>Humibacter</taxon>
    </lineage>
</organism>
<name>A0A5B8M566_9MICO</name>
<dbReference type="EMBL" id="CP042305">
    <property type="protein sequence ID" value="QDZ15513.1"/>
    <property type="molecule type" value="Genomic_DNA"/>
</dbReference>
<dbReference type="SUPFAM" id="SSF55729">
    <property type="entry name" value="Acyl-CoA N-acyltransferases (Nat)"/>
    <property type="match status" value="1"/>
</dbReference>
<accession>A0A5B8M566</accession>
<gene>
    <name evidence="2" type="ORF">FPZ11_12745</name>
</gene>
<reference evidence="2 3" key="1">
    <citation type="submission" date="2019-07" db="EMBL/GenBank/DDBJ databases">
        <title>Full genome sequence of Humibacter sp. WJ7-1.</title>
        <authorList>
            <person name="Im W.-T."/>
        </authorList>
    </citation>
    <scope>NUCLEOTIDE SEQUENCE [LARGE SCALE GENOMIC DNA]</scope>
    <source>
        <strain evidence="2 3">WJ7-1</strain>
    </source>
</reference>
<dbReference type="KEGG" id="huw:FPZ11_12745"/>
<dbReference type="AlphaFoldDB" id="A0A5B8M566"/>
<feature type="domain" description="N-acetyltransferase" evidence="1">
    <location>
        <begin position="147"/>
        <end position="284"/>
    </location>
</feature>
<evidence type="ECO:0000259" key="1">
    <source>
        <dbReference type="PROSITE" id="PS51186"/>
    </source>
</evidence>
<dbReference type="Proteomes" id="UP000320216">
    <property type="component" value="Chromosome"/>
</dbReference>
<keyword evidence="2" id="KW-0808">Transferase</keyword>
<evidence type="ECO:0000313" key="3">
    <source>
        <dbReference type="Proteomes" id="UP000320216"/>
    </source>
</evidence>
<dbReference type="OrthoDB" id="9788300at2"/>
<dbReference type="InterPro" id="IPR000182">
    <property type="entry name" value="GNAT_dom"/>
</dbReference>
<dbReference type="InterPro" id="IPR016181">
    <property type="entry name" value="Acyl_CoA_acyltransferase"/>
</dbReference>